<feature type="DNA-binding region" description="H-T-H motif" evidence="6">
    <location>
        <begin position="45"/>
        <end position="64"/>
    </location>
</feature>
<dbReference type="InterPro" id="IPR004111">
    <property type="entry name" value="Repressor_TetR_C"/>
</dbReference>
<dbReference type="Proteomes" id="UP000277007">
    <property type="component" value="Unassembled WGS sequence"/>
</dbReference>
<dbReference type="RefSeq" id="WP_126618072.1">
    <property type="nucleotide sequence ID" value="NZ_JBHUCY010000031.1"/>
</dbReference>
<sequence>MAKATTPPTPTRRAPRSSTRQPLTPDRVLDAALSLADAEGLDALSMRRVASALGVEAMSLYNHVANKDALLSGLVDRVVGEIDLPAIGGDWRAEMRRRAVSAHATLTRHPWAALLIISRISVGPMMLRYINATVGCLREAGFSYAQADHAWNAIDSHVYGFTVQALKFPLKPEEYAPAARGYLPMIPPDLPYFRGLTAEVAEGRHDGLHAFTFGLDLILDGLERVRLASLAESPSETPPPQHPTGA</sequence>
<dbReference type="Pfam" id="PF02909">
    <property type="entry name" value="TetR_C_1"/>
    <property type="match status" value="1"/>
</dbReference>
<gene>
    <name evidence="9" type="ORF">EJ903_18170</name>
</gene>
<dbReference type="InterPro" id="IPR050109">
    <property type="entry name" value="HTH-type_TetR-like_transc_reg"/>
</dbReference>
<proteinExistence type="predicted"/>
<comment type="caution">
    <text evidence="9">The sequence shown here is derived from an EMBL/GenBank/DDBJ whole genome shotgun (WGS) entry which is preliminary data.</text>
</comment>
<dbReference type="EMBL" id="RXMA01000019">
    <property type="protein sequence ID" value="RTR17422.1"/>
    <property type="molecule type" value="Genomic_DNA"/>
</dbReference>
<dbReference type="GO" id="GO:0000976">
    <property type="term" value="F:transcription cis-regulatory region binding"/>
    <property type="evidence" value="ECO:0007669"/>
    <property type="project" value="TreeGrafter"/>
</dbReference>
<keyword evidence="5" id="KW-0804">Transcription</keyword>
<protein>
    <submittedName>
        <fullName evidence="9">TetR family transcriptional regulator</fullName>
    </submittedName>
</protein>
<evidence type="ECO:0000256" key="4">
    <source>
        <dbReference type="ARBA" id="ARBA00023125"/>
    </source>
</evidence>
<organism evidence="9 10">
    <name type="scientific">Azospirillum griseum</name>
    <dbReference type="NCBI Taxonomy" id="2496639"/>
    <lineage>
        <taxon>Bacteria</taxon>
        <taxon>Pseudomonadati</taxon>
        <taxon>Pseudomonadota</taxon>
        <taxon>Alphaproteobacteria</taxon>
        <taxon>Rhodospirillales</taxon>
        <taxon>Azospirillaceae</taxon>
        <taxon>Azospirillum</taxon>
    </lineage>
</organism>
<keyword evidence="2" id="KW-0678">Repressor</keyword>
<dbReference type="PROSITE" id="PS50977">
    <property type="entry name" value="HTH_TETR_2"/>
    <property type="match status" value="1"/>
</dbReference>
<dbReference type="GO" id="GO:0003700">
    <property type="term" value="F:DNA-binding transcription factor activity"/>
    <property type="evidence" value="ECO:0007669"/>
    <property type="project" value="TreeGrafter"/>
</dbReference>
<dbReference type="InterPro" id="IPR001647">
    <property type="entry name" value="HTH_TetR"/>
</dbReference>
<dbReference type="Gene3D" id="1.10.357.10">
    <property type="entry name" value="Tetracycline Repressor, domain 2"/>
    <property type="match status" value="1"/>
</dbReference>
<dbReference type="Gene3D" id="1.10.10.60">
    <property type="entry name" value="Homeodomain-like"/>
    <property type="match status" value="1"/>
</dbReference>
<dbReference type="InterPro" id="IPR036271">
    <property type="entry name" value="Tet_transcr_reg_TetR-rel_C_sf"/>
</dbReference>
<dbReference type="SUPFAM" id="SSF46689">
    <property type="entry name" value="Homeodomain-like"/>
    <property type="match status" value="1"/>
</dbReference>
<accession>A0A431VDZ7</accession>
<dbReference type="InterPro" id="IPR009057">
    <property type="entry name" value="Homeodomain-like_sf"/>
</dbReference>
<dbReference type="OrthoDB" id="329481at2"/>
<dbReference type="Pfam" id="PF00440">
    <property type="entry name" value="TetR_N"/>
    <property type="match status" value="1"/>
</dbReference>
<evidence type="ECO:0000256" key="5">
    <source>
        <dbReference type="ARBA" id="ARBA00023163"/>
    </source>
</evidence>
<evidence type="ECO:0000313" key="10">
    <source>
        <dbReference type="Proteomes" id="UP000277007"/>
    </source>
</evidence>
<evidence type="ECO:0000313" key="9">
    <source>
        <dbReference type="EMBL" id="RTR17422.1"/>
    </source>
</evidence>
<keyword evidence="3" id="KW-0805">Transcription regulation</keyword>
<feature type="region of interest" description="Disordered" evidence="7">
    <location>
        <begin position="1"/>
        <end position="23"/>
    </location>
</feature>
<name>A0A431VDZ7_9PROT</name>
<evidence type="ECO:0000259" key="8">
    <source>
        <dbReference type="PROSITE" id="PS50977"/>
    </source>
</evidence>
<evidence type="ECO:0000256" key="6">
    <source>
        <dbReference type="PROSITE-ProRule" id="PRU00335"/>
    </source>
</evidence>
<comment type="function">
    <text evidence="1">TetR is the repressor of the tetracycline resistance element; its N-terminal region forms a helix-turn-helix structure and binds DNA. Binding of tetracycline to TetR reduces the repressor affinity for the tetracycline resistance gene (tetA) promoter operator sites.</text>
</comment>
<dbReference type="PRINTS" id="PR00400">
    <property type="entry name" value="TETREPRESSOR"/>
</dbReference>
<evidence type="ECO:0000256" key="1">
    <source>
        <dbReference type="ARBA" id="ARBA00002856"/>
    </source>
</evidence>
<dbReference type="GO" id="GO:0045892">
    <property type="term" value="P:negative regulation of DNA-templated transcription"/>
    <property type="evidence" value="ECO:0007669"/>
    <property type="project" value="InterPro"/>
</dbReference>
<reference evidence="9 10" key="1">
    <citation type="submission" date="2018-12" db="EMBL/GenBank/DDBJ databases">
        <authorList>
            <person name="Yang Y."/>
        </authorList>
    </citation>
    <scope>NUCLEOTIDE SEQUENCE [LARGE SCALE GENOMIC DNA]</scope>
    <source>
        <strain evidence="9 10">L-25-5w-1</strain>
    </source>
</reference>
<keyword evidence="10" id="KW-1185">Reference proteome</keyword>
<evidence type="ECO:0000256" key="3">
    <source>
        <dbReference type="ARBA" id="ARBA00023015"/>
    </source>
</evidence>
<dbReference type="PANTHER" id="PTHR30055">
    <property type="entry name" value="HTH-TYPE TRANSCRIPTIONAL REGULATOR RUTR"/>
    <property type="match status" value="1"/>
</dbReference>
<dbReference type="PRINTS" id="PR00455">
    <property type="entry name" value="HTHTETR"/>
</dbReference>
<evidence type="ECO:0000256" key="2">
    <source>
        <dbReference type="ARBA" id="ARBA00022491"/>
    </source>
</evidence>
<evidence type="ECO:0000256" key="7">
    <source>
        <dbReference type="SAM" id="MobiDB-lite"/>
    </source>
</evidence>
<dbReference type="AlphaFoldDB" id="A0A431VDZ7"/>
<dbReference type="PANTHER" id="PTHR30055:SF151">
    <property type="entry name" value="TRANSCRIPTIONAL REGULATORY PROTEIN"/>
    <property type="match status" value="1"/>
</dbReference>
<dbReference type="GO" id="GO:0046677">
    <property type="term" value="P:response to antibiotic"/>
    <property type="evidence" value="ECO:0007669"/>
    <property type="project" value="InterPro"/>
</dbReference>
<dbReference type="SUPFAM" id="SSF48498">
    <property type="entry name" value="Tetracyclin repressor-like, C-terminal domain"/>
    <property type="match status" value="1"/>
</dbReference>
<dbReference type="InterPro" id="IPR003012">
    <property type="entry name" value="Tet_transcr_reg_TetR"/>
</dbReference>
<keyword evidence="4 6" id="KW-0238">DNA-binding</keyword>
<feature type="domain" description="HTH tetR-type" evidence="8">
    <location>
        <begin position="22"/>
        <end position="82"/>
    </location>
</feature>